<protein>
    <submittedName>
        <fullName evidence="1">Uncharacterized protein</fullName>
    </submittedName>
</protein>
<evidence type="ECO:0000313" key="2">
    <source>
        <dbReference type="Proteomes" id="UP001060215"/>
    </source>
</evidence>
<gene>
    <name evidence="1" type="ORF">LOK49_LG06G01423</name>
</gene>
<accession>A0ACC0HFH9</accession>
<sequence length="120" mass="13205">MGLPLHHRGDDVYRVIGDQFGSFVEADETSVDLGFVRLRICSSEGTPSRVAVRGSSLYQWTVIMGFSDLRLQQGRWVDLVDGLALVVRPEVVEDEVALDTGVSDDDDPNKENFCSGDGML</sequence>
<proteinExistence type="predicted"/>
<comment type="caution">
    <text evidence="1">The sequence shown here is derived from an EMBL/GenBank/DDBJ whole genome shotgun (WGS) entry which is preliminary data.</text>
</comment>
<organism evidence="1 2">
    <name type="scientific">Camellia lanceoleosa</name>
    <dbReference type="NCBI Taxonomy" id="1840588"/>
    <lineage>
        <taxon>Eukaryota</taxon>
        <taxon>Viridiplantae</taxon>
        <taxon>Streptophyta</taxon>
        <taxon>Embryophyta</taxon>
        <taxon>Tracheophyta</taxon>
        <taxon>Spermatophyta</taxon>
        <taxon>Magnoliopsida</taxon>
        <taxon>eudicotyledons</taxon>
        <taxon>Gunneridae</taxon>
        <taxon>Pentapetalae</taxon>
        <taxon>asterids</taxon>
        <taxon>Ericales</taxon>
        <taxon>Theaceae</taxon>
        <taxon>Camellia</taxon>
    </lineage>
</organism>
<dbReference type="EMBL" id="CM045762">
    <property type="protein sequence ID" value="KAI8011662.1"/>
    <property type="molecule type" value="Genomic_DNA"/>
</dbReference>
<name>A0ACC0HFH9_9ERIC</name>
<evidence type="ECO:0000313" key="1">
    <source>
        <dbReference type="EMBL" id="KAI8011662.1"/>
    </source>
</evidence>
<dbReference type="Proteomes" id="UP001060215">
    <property type="component" value="Chromosome 5"/>
</dbReference>
<keyword evidence="2" id="KW-1185">Reference proteome</keyword>
<reference evidence="1 2" key="1">
    <citation type="journal article" date="2022" name="Plant J.">
        <title>Chromosome-level genome of Camellia lanceoleosa provides a valuable resource for understanding genome evolution and self-incompatibility.</title>
        <authorList>
            <person name="Gong W."/>
            <person name="Xiao S."/>
            <person name="Wang L."/>
            <person name="Liao Z."/>
            <person name="Chang Y."/>
            <person name="Mo W."/>
            <person name="Hu G."/>
            <person name="Li W."/>
            <person name="Zhao G."/>
            <person name="Zhu H."/>
            <person name="Hu X."/>
            <person name="Ji K."/>
            <person name="Xiang X."/>
            <person name="Song Q."/>
            <person name="Yuan D."/>
            <person name="Jin S."/>
            <person name="Zhang L."/>
        </authorList>
    </citation>
    <scope>NUCLEOTIDE SEQUENCE [LARGE SCALE GENOMIC DNA]</scope>
    <source>
        <strain evidence="1">SQ_2022a</strain>
    </source>
</reference>